<dbReference type="STRING" id="10195.A0A3M7SKY4"/>
<evidence type="ECO:0000313" key="4">
    <source>
        <dbReference type="EMBL" id="RNA36168.1"/>
    </source>
</evidence>
<evidence type="ECO:0000313" key="5">
    <source>
        <dbReference type="Proteomes" id="UP000276133"/>
    </source>
</evidence>
<dbReference type="FunFam" id="2.130.10.10:FF:000242">
    <property type="entry name" value="WD repeat domain 19, isoform CRA_a"/>
    <property type="match status" value="1"/>
</dbReference>
<dbReference type="InterPro" id="IPR040379">
    <property type="entry name" value="WDR19/dyf-2"/>
</dbReference>
<dbReference type="AlphaFoldDB" id="A0A3M7SKY4"/>
<dbReference type="GO" id="GO:0035721">
    <property type="term" value="P:intraciliary retrograde transport"/>
    <property type="evidence" value="ECO:0007669"/>
    <property type="project" value="InterPro"/>
</dbReference>
<dbReference type="SMART" id="SM00320">
    <property type="entry name" value="WD40"/>
    <property type="match status" value="6"/>
</dbReference>
<dbReference type="GO" id="GO:0005929">
    <property type="term" value="C:cilium"/>
    <property type="evidence" value="ECO:0007669"/>
    <property type="project" value="TreeGrafter"/>
</dbReference>
<keyword evidence="2" id="KW-0677">Repeat</keyword>
<reference evidence="4 5" key="1">
    <citation type="journal article" date="2018" name="Sci. Rep.">
        <title>Genomic signatures of local adaptation to the degree of environmental predictability in rotifers.</title>
        <authorList>
            <person name="Franch-Gras L."/>
            <person name="Hahn C."/>
            <person name="Garcia-Roger E.M."/>
            <person name="Carmona M.J."/>
            <person name="Serra M."/>
            <person name="Gomez A."/>
        </authorList>
    </citation>
    <scope>NUCLEOTIDE SEQUENCE [LARGE SCALE GENOMIC DNA]</scope>
    <source>
        <strain evidence="4">HYR1</strain>
    </source>
</reference>
<keyword evidence="1" id="KW-0853">WD repeat</keyword>
<dbReference type="Proteomes" id="UP000276133">
    <property type="component" value="Unassembled WGS sequence"/>
</dbReference>
<accession>A0A3M7SKY4</accession>
<dbReference type="GO" id="GO:0060271">
    <property type="term" value="P:cilium assembly"/>
    <property type="evidence" value="ECO:0007669"/>
    <property type="project" value="TreeGrafter"/>
</dbReference>
<dbReference type="OrthoDB" id="10250638at2759"/>
<dbReference type="PANTHER" id="PTHR14920:SF0">
    <property type="entry name" value="WD REPEAT DOMAIN 19"/>
    <property type="match status" value="1"/>
</dbReference>
<name>A0A3M7SKY4_BRAPC</name>
<keyword evidence="5" id="KW-1185">Reference proteome</keyword>
<dbReference type="GO" id="GO:0030991">
    <property type="term" value="C:intraciliary transport particle A"/>
    <property type="evidence" value="ECO:0007669"/>
    <property type="project" value="TreeGrafter"/>
</dbReference>
<gene>
    <name evidence="4" type="ORF">BpHYR1_035870</name>
</gene>
<dbReference type="EMBL" id="REGN01001221">
    <property type="protein sequence ID" value="RNA36168.1"/>
    <property type="molecule type" value="Genomic_DNA"/>
</dbReference>
<organism evidence="4 5">
    <name type="scientific">Brachionus plicatilis</name>
    <name type="common">Marine rotifer</name>
    <name type="synonym">Brachionus muelleri</name>
    <dbReference type="NCBI Taxonomy" id="10195"/>
    <lineage>
        <taxon>Eukaryota</taxon>
        <taxon>Metazoa</taxon>
        <taxon>Spiralia</taxon>
        <taxon>Gnathifera</taxon>
        <taxon>Rotifera</taxon>
        <taxon>Eurotatoria</taxon>
        <taxon>Monogononta</taxon>
        <taxon>Pseudotrocha</taxon>
        <taxon>Ploima</taxon>
        <taxon>Brachionidae</taxon>
        <taxon>Brachionus</taxon>
    </lineage>
</organism>
<protein>
    <submittedName>
        <fullName evidence="4">WD repeat-containing</fullName>
    </submittedName>
</protein>
<dbReference type="PANTHER" id="PTHR14920">
    <property type="entry name" value="OSMOTIC AVOIDANCE ABNORMAL PROTEIN 1/WD REPEAT MEMBRANE PROTEIN"/>
    <property type="match status" value="1"/>
</dbReference>
<dbReference type="InterPro" id="IPR015943">
    <property type="entry name" value="WD40/YVTN_repeat-like_dom_sf"/>
</dbReference>
<dbReference type="Gene3D" id="2.130.10.10">
    <property type="entry name" value="YVTN repeat-like/Quinoprotein amine dehydrogenase"/>
    <property type="match status" value="1"/>
</dbReference>
<feature type="domain" description="WDR19 first beta-propeller" evidence="3">
    <location>
        <begin position="22"/>
        <end position="345"/>
    </location>
</feature>
<dbReference type="InterPro" id="IPR057855">
    <property type="entry name" value="Beta-prop_WDR19_1st"/>
</dbReference>
<comment type="caution">
    <text evidence="4">The sequence shown here is derived from an EMBL/GenBank/DDBJ whole genome shotgun (WGS) entry which is preliminary data.</text>
</comment>
<dbReference type="InterPro" id="IPR001680">
    <property type="entry name" value="WD40_rpt"/>
</dbReference>
<evidence type="ECO:0000256" key="1">
    <source>
        <dbReference type="ARBA" id="ARBA00022574"/>
    </source>
</evidence>
<dbReference type="Pfam" id="PF23389">
    <property type="entry name" value="Beta-prop_WDR19_1st"/>
    <property type="match status" value="1"/>
</dbReference>
<proteinExistence type="predicted"/>
<sequence>MSSAKKVFSIASKTHGGDSPLLISWQPKQGTYLAVVGSNRTLIIYDRNGQPAEKLPLLDTVANIQWDKDGDMLAAICEKLPIIILWDSNRRKLNQIESSFKDPMTFLTWSKTASILAVGTAKGNLLIYNHSSSKKIPIMGKHTKRITTGAWSKDGLLALAGDDKMLTITDESGDTVRQTQLKDQPYALMFSERKEDVKSQLLEGTISLVLNKRTIYLYSIDRPDNPIELAFQSKYGSIVNYHWYGDGYIIIGFAQGYITAVSTHAKEIGTELFQLRSHKNYLGDIVVSKTLNKAASCGDACIKTYELTDLKDVESIINLEDLGQNLYELFWSEDGQLLAVSTPNGTVGVYLMKLPLVASVCSHRIAYMTSLKEITIYDHLSKARVIN</sequence>
<evidence type="ECO:0000256" key="2">
    <source>
        <dbReference type="ARBA" id="ARBA00022737"/>
    </source>
</evidence>
<evidence type="ECO:0000259" key="3">
    <source>
        <dbReference type="Pfam" id="PF23389"/>
    </source>
</evidence>
<dbReference type="SUPFAM" id="SSF69322">
    <property type="entry name" value="Tricorn protease domain 2"/>
    <property type="match status" value="1"/>
</dbReference>